<gene>
    <name evidence="2" type="ORF">A1O9_06580</name>
</gene>
<name>A0A072PEU4_9EURO</name>
<comment type="caution">
    <text evidence="2">The sequence shown here is derived from an EMBL/GenBank/DDBJ whole genome shotgun (WGS) entry which is preliminary data.</text>
</comment>
<dbReference type="AlphaFoldDB" id="A0A072PEU4"/>
<dbReference type="OrthoDB" id="4158258at2759"/>
<reference evidence="2 3" key="1">
    <citation type="submission" date="2013-03" db="EMBL/GenBank/DDBJ databases">
        <title>The Genome Sequence of Exophiala aquamarina CBS 119918.</title>
        <authorList>
            <consortium name="The Broad Institute Genomics Platform"/>
            <person name="Cuomo C."/>
            <person name="de Hoog S."/>
            <person name="Gorbushina A."/>
            <person name="Walker B."/>
            <person name="Young S.K."/>
            <person name="Zeng Q."/>
            <person name="Gargeya S."/>
            <person name="Fitzgerald M."/>
            <person name="Haas B."/>
            <person name="Abouelleil A."/>
            <person name="Allen A.W."/>
            <person name="Alvarado L."/>
            <person name="Arachchi H.M."/>
            <person name="Berlin A.M."/>
            <person name="Chapman S.B."/>
            <person name="Gainer-Dewar J."/>
            <person name="Goldberg J."/>
            <person name="Griggs A."/>
            <person name="Gujja S."/>
            <person name="Hansen M."/>
            <person name="Howarth C."/>
            <person name="Imamovic A."/>
            <person name="Ireland A."/>
            <person name="Larimer J."/>
            <person name="McCowan C."/>
            <person name="Murphy C."/>
            <person name="Pearson M."/>
            <person name="Poon T.W."/>
            <person name="Priest M."/>
            <person name="Roberts A."/>
            <person name="Saif S."/>
            <person name="Shea T."/>
            <person name="Sisk P."/>
            <person name="Sykes S."/>
            <person name="Wortman J."/>
            <person name="Nusbaum C."/>
            <person name="Birren B."/>
        </authorList>
    </citation>
    <scope>NUCLEOTIDE SEQUENCE [LARGE SCALE GENOMIC DNA]</scope>
    <source>
        <strain evidence="2 3">CBS 119918</strain>
    </source>
</reference>
<keyword evidence="3" id="KW-1185">Reference proteome</keyword>
<evidence type="ECO:0000256" key="1">
    <source>
        <dbReference type="SAM" id="MobiDB-lite"/>
    </source>
</evidence>
<feature type="compositionally biased region" description="Polar residues" evidence="1">
    <location>
        <begin position="198"/>
        <end position="226"/>
    </location>
</feature>
<feature type="region of interest" description="Disordered" evidence="1">
    <location>
        <begin position="1"/>
        <end position="23"/>
    </location>
</feature>
<accession>A0A072PEU4</accession>
<evidence type="ECO:0000313" key="2">
    <source>
        <dbReference type="EMBL" id="KEF58654.1"/>
    </source>
</evidence>
<feature type="region of interest" description="Disordered" evidence="1">
    <location>
        <begin position="198"/>
        <end position="228"/>
    </location>
</feature>
<protein>
    <submittedName>
        <fullName evidence="2">Uncharacterized protein</fullName>
    </submittedName>
</protein>
<dbReference type="GeneID" id="25281497"/>
<feature type="region of interest" description="Disordered" evidence="1">
    <location>
        <begin position="64"/>
        <end position="89"/>
    </location>
</feature>
<dbReference type="HOGENOM" id="CLU_1111414_0_0_1"/>
<dbReference type="Proteomes" id="UP000027920">
    <property type="component" value="Unassembled WGS sequence"/>
</dbReference>
<dbReference type="EMBL" id="AMGV01000004">
    <property type="protein sequence ID" value="KEF58654.1"/>
    <property type="molecule type" value="Genomic_DNA"/>
</dbReference>
<dbReference type="RefSeq" id="XP_013261244.1">
    <property type="nucleotide sequence ID" value="XM_013405790.1"/>
</dbReference>
<sequence length="270" mass="29726">MSRRESVGRVGTASQSDSSEPAMRMVTVAVLPPRLPSGMAPPTGLGPADIFSWNEAVNWQHNDDVKQEDPGRRKSFMRKVGLTTQKKRAGEEDDLPPFVMRQVPYDIWRKHYAKDKDGNYWGTHAPAEDCLLKPENVQKWRLDDPTAKGDKWTRGQHALPVYAEAQAEGPAPDYQIDAKDHPQSVGSTTVEACDGRNTMQSTRQTPFTSTSANNTSLPLANTTQPAKKTIADNKTAAEIIADAEAKPKQKMTWKEKFSEGATMAMLGGSS</sequence>
<evidence type="ECO:0000313" key="3">
    <source>
        <dbReference type="Proteomes" id="UP000027920"/>
    </source>
</evidence>
<organism evidence="2 3">
    <name type="scientific">Exophiala aquamarina CBS 119918</name>
    <dbReference type="NCBI Taxonomy" id="1182545"/>
    <lineage>
        <taxon>Eukaryota</taxon>
        <taxon>Fungi</taxon>
        <taxon>Dikarya</taxon>
        <taxon>Ascomycota</taxon>
        <taxon>Pezizomycotina</taxon>
        <taxon>Eurotiomycetes</taxon>
        <taxon>Chaetothyriomycetidae</taxon>
        <taxon>Chaetothyriales</taxon>
        <taxon>Herpotrichiellaceae</taxon>
        <taxon>Exophiala</taxon>
    </lineage>
</organism>
<dbReference type="VEuPathDB" id="FungiDB:A1O9_06580"/>
<proteinExistence type="predicted"/>